<reference evidence="2" key="1">
    <citation type="journal article" date="2018" name="MSphere">
        <title>Ultrasensitive Capture of Human Herpes Simplex Virus Genomes Directly from Clinical Samples Reveals Extraordinarily Limited Evolution in Cell Culture.</title>
        <authorList>
            <person name="Greninger A.L."/>
            <person name="Roychoudhury P."/>
            <person name="Xie H."/>
            <person name="Casto A."/>
            <person name="Cent A."/>
            <person name="Pepper G."/>
            <person name="Koelle D.M."/>
            <person name="Huang M.L."/>
            <person name="Wald A."/>
            <person name="Johnston C."/>
            <person name="Jerome K.R."/>
        </authorList>
    </citation>
    <scope>NUCLEOTIDE SEQUENCE</scope>
    <source>
        <strain evidence="2">2011-16318</strain>
    </source>
</reference>
<feature type="compositionally biased region" description="Low complexity" evidence="1">
    <location>
        <begin position="42"/>
        <end position="52"/>
    </location>
</feature>
<organism evidence="2">
    <name type="scientific">Human herpesvirus 1</name>
    <name type="common">HHV-1</name>
    <name type="synonym">Human herpes simplex virus 1</name>
    <dbReference type="NCBI Taxonomy" id="10298"/>
    <lineage>
        <taxon>Viruses</taxon>
        <taxon>Duplodnaviria</taxon>
        <taxon>Heunggongvirae</taxon>
        <taxon>Peploviricota</taxon>
        <taxon>Herviviricetes</taxon>
        <taxon>Herpesvirales</taxon>
        <taxon>Orthoherpesviridae</taxon>
        <taxon>Alphaherpesvirinae</taxon>
        <taxon>Simplexvirus</taxon>
        <taxon>Simplexvirus humanalpha1</taxon>
    </lineage>
</organism>
<protein>
    <submittedName>
        <fullName evidence="2">Uncharacterized protein</fullName>
    </submittedName>
</protein>
<evidence type="ECO:0000313" key="2">
    <source>
        <dbReference type="EMBL" id="AWW09454.1"/>
    </source>
</evidence>
<feature type="region of interest" description="Disordered" evidence="1">
    <location>
        <begin position="30"/>
        <end position="75"/>
    </location>
</feature>
<name>A0A2Z4H3Y7_HHV1</name>
<dbReference type="EMBL" id="MG999856">
    <property type="protein sequence ID" value="AWW09454.1"/>
    <property type="molecule type" value="Genomic_DNA"/>
</dbReference>
<organismHost>
    <name type="scientific">Homo sapiens</name>
    <name type="common">Human</name>
    <dbReference type="NCBI Taxonomy" id="9606"/>
</organismHost>
<accession>A0A2Z4H3Y7</accession>
<proteinExistence type="predicted"/>
<sequence length="88" mass="8862">MARGARTPRSNPRRWRSNVSASIWEGSALGITDADHIESRSGESGSASGSRAWVPPGDSGMSGVGGPEASESAGDAARGFLSAVSVAC</sequence>
<evidence type="ECO:0000256" key="1">
    <source>
        <dbReference type="SAM" id="MobiDB-lite"/>
    </source>
</evidence>